<accession>A0ABZ0D6P3</accession>
<name>A0ABZ0D6P3_9BURK</name>
<dbReference type="RefSeq" id="WP_316704366.1">
    <property type="nucleotide sequence ID" value="NZ_CP136337.1"/>
</dbReference>
<gene>
    <name evidence="1" type="ORF">RXV79_27525</name>
</gene>
<keyword evidence="2" id="KW-1185">Reference proteome</keyword>
<evidence type="ECO:0000313" key="1">
    <source>
        <dbReference type="EMBL" id="WOB11186.1"/>
    </source>
</evidence>
<organism evidence="1 2">
    <name type="scientific">Piscinibacter gummiphilus</name>
    <dbReference type="NCBI Taxonomy" id="946333"/>
    <lineage>
        <taxon>Bacteria</taxon>
        <taxon>Pseudomonadati</taxon>
        <taxon>Pseudomonadota</taxon>
        <taxon>Betaproteobacteria</taxon>
        <taxon>Burkholderiales</taxon>
        <taxon>Sphaerotilaceae</taxon>
        <taxon>Piscinibacter</taxon>
    </lineage>
</organism>
<reference evidence="1 2" key="1">
    <citation type="submission" date="2023-10" db="EMBL/GenBank/DDBJ databases">
        <title>Bacteria for the degradation of biodegradable plastic PBAT(Polybutylene adipate terephthalate).</title>
        <authorList>
            <person name="Weon H.-Y."/>
            <person name="Yeon J."/>
        </authorList>
    </citation>
    <scope>NUCLEOTIDE SEQUENCE [LARGE SCALE GENOMIC DNA]</scope>
    <source>
        <strain evidence="1 2">SBD 7-3</strain>
        <plasmid evidence="1 2">unnamed1</plasmid>
    </source>
</reference>
<evidence type="ECO:0000313" key="2">
    <source>
        <dbReference type="Proteomes" id="UP001303946"/>
    </source>
</evidence>
<geneLocation type="plasmid" evidence="1 2">
    <name>unnamed1</name>
</geneLocation>
<proteinExistence type="predicted"/>
<sequence>MVPLQAVFAAFVKCGRTDLGFIPQVSGSYHVVGTRQAVDAILSELEKELQVSADGWRYQTRRVGAPRAAQQPSHEESLA</sequence>
<dbReference type="EMBL" id="CP136337">
    <property type="protein sequence ID" value="WOB11186.1"/>
    <property type="molecule type" value="Genomic_DNA"/>
</dbReference>
<dbReference type="Proteomes" id="UP001303946">
    <property type="component" value="Plasmid unnamed1"/>
</dbReference>
<protein>
    <submittedName>
        <fullName evidence="1">Uncharacterized protein</fullName>
    </submittedName>
</protein>
<keyword evidence="1" id="KW-0614">Plasmid</keyword>